<gene>
    <name evidence="1" type="ORF">HGRIS_004842</name>
</gene>
<name>A0ABR3JDZ6_9AGAR</name>
<reference evidence="2" key="1">
    <citation type="submission" date="2024-06" db="EMBL/GenBank/DDBJ databases">
        <title>Multi-omics analyses provide insights into the biosynthesis of the anticancer antibiotic pleurotin in Hohenbuehelia grisea.</title>
        <authorList>
            <person name="Weaver J.A."/>
            <person name="Alberti F."/>
        </authorList>
    </citation>
    <scope>NUCLEOTIDE SEQUENCE [LARGE SCALE GENOMIC DNA]</scope>
    <source>
        <strain evidence="2">T-177</strain>
    </source>
</reference>
<evidence type="ECO:0000313" key="2">
    <source>
        <dbReference type="Proteomes" id="UP001556367"/>
    </source>
</evidence>
<organism evidence="1 2">
    <name type="scientific">Hohenbuehelia grisea</name>
    <dbReference type="NCBI Taxonomy" id="104357"/>
    <lineage>
        <taxon>Eukaryota</taxon>
        <taxon>Fungi</taxon>
        <taxon>Dikarya</taxon>
        <taxon>Basidiomycota</taxon>
        <taxon>Agaricomycotina</taxon>
        <taxon>Agaricomycetes</taxon>
        <taxon>Agaricomycetidae</taxon>
        <taxon>Agaricales</taxon>
        <taxon>Pleurotineae</taxon>
        <taxon>Pleurotaceae</taxon>
        <taxon>Hohenbuehelia</taxon>
    </lineage>
</organism>
<dbReference type="Gene3D" id="3.80.10.10">
    <property type="entry name" value="Ribonuclease Inhibitor"/>
    <property type="match status" value="1"/>
</dbReference>
<proteinExistence type="predicted"/>
<comment type="caution">
    <text evidence="1">The sequence shown here is derived from an EMBL/GenBank/DDBJ whole genome shotgun (WGS) entry which is preliminary data.</text>
</comment>
<keyword evidence="2" id="KW-1185">Reference proteome</keyword>
<protein>
    <recommendedName>
        <fullName evidence="3">F-box domain-containing protein</fullName>
    </recommendedName>
</protein>
<sequence>MFSGVNNQPRLGALSIQRPPPRISFPKFTSLLSPYGLSMKALRPFMQTTASRALDALDAVFELVGSKTKPQWPDQSIIWIKKTTTVTSDDLADLAGNSCASAVIRSTSQADPFNERVFYPLHVIPSLRSPSICSQTQAPTSVQFPADLPLEILTIILLLALPPVPDLGTRWTTPLEDIEDEGVAANFWARRADIAHVCRRWRDVLKSQCQILPVPHYRMTKTALTEIQTNVLSRAATFSMALPSRPAGDENDFMVFPLGQDIMDVSWRSLSAFVMEQGFDFSNATEVHQFFGYDAPELRRLYLTGSESSKAVQVVPGSIFNGNAPQLRELVLDFCFVCPQAPFINNLTHLSICYTGSANQPALYAVLHATKSLEHLDLVCALYDEDNALTSDGALLSLPALRHLRIYGAGWLHGTLNLFRCLKASSSLHIEIVWDWCHPQCLMRSDDVRQVRKDLRDLLSRWRGEMEADEVARQLALSDH</sequence>
<dbReference type="EMBL" id="JASNQZ010000008">
    <property type="protein sequence ID" value="KAL0953638.1"/>
    <property type="molecule type" value="Genomic_DNA"/>
</dbReference>
<evidence type="ECO:0000313" key="1">
    <source>
        <dbReference type="EMBL" id="KAL0953638.1"/>
    </source>
</evidence>
<dbReference type="SUPFAM" id="SSF52047">
    <property type="entry name" value="RNI-like"/>
    <property type="match status" value="1"/>
</dbReference>
<accession>A0ABR3JDZ6</accession>
<dbReference type="Proteomes" id="UP001556367">
    <property type="component" value="Unassembled WGS sequence"/>
</dbReference>
<evidence type="ECO:0008006" key="3">
    <source>
        <dbReference type="Google" id="ProtNLM"/>
    </source>
</evidence>
<dbReference type="InterPro" id="IPR032675">
    <property type="entry name" value="LRR_dom_sf"/>
</dbReference>